<feature type="transmembrane region" description="Helical" evidence="5">
    <location>
        <begin position="199"/>
        <end position="221"/>
    </location>
</feature>
<feature type="transmembrane region" description="Helical" evidence="5">
    <location>
        <begin position="334"/>
        <end position="357"/>
    </location>
</feature>
<feature type="transmembrane region" description="Helical" evidence="5">
    <location>
        <begin position="99"/>
        <end position="121"/>
    </location>
</feature>
<protein>
    <submittedName>
        <fullName evidence="6">Uncharacterized protein</fullName>
    </submittedName>
</protein>
<dbReference type="Proteomes" id="UP000663824">
    <property type="component" value="Unassembled WGS sequence"/>
</dbReference>
<reference evidence="6" key="1">
    <citation type="submission" date="2021-02" db="EMBL/GenBank/DDBJ databases">
        <authorList>
            <person name="Nowell W R."/>
        </authorList>
    </citation>
    <scope>NUCLEOTIDE SEQUENCE</scope>
</reference>
<evidence type="ECO:0000256" key="1">
    <source>
        <dbReference type="ARBA" id="ARBA00004141"/>
    </source>
</evidence>
<dbReference type="Proteomes" id="UP000663842">
    <property type="component" value="Unassembled WGS sequence"/>
</dbReference>
<dbReference type="InterPro" id="IPR036259">
    <property type="entry name" value="MFS_trans_sf"/>
</dbReference>
<feature type="transmembrane region" description="Helical" evidence="5">
    <location>
        <begin position="369"/>
        <end position="391"/>
    </location>
</feature>
<dbReference type="EMBL" id="CAJNRG010015903">
    <property type="protein sequence ID" value="CAF2185857.1"/>
    <property type="molecule type" value="Genomic_DNA"/>
</dbReference>
<evidence type="ECO:0000256" key="3">
    <source>
        <dbReference type="ARBA" id="ARBA00022989"/>
    </source>
</evidence>
<evidence type="ECO:0000256" key="4">
    <source>
        <dbReference type="ARBA" id="ARBA00023136"/>
    </source>
</evidence>
<gene>
    <name evidence="7" type="ORF">CJN711_LOCUS23532</name>
    <name evidence="6" type="ORF">KQP761_LOCUS2985</name>
    <name evidence="8" type="ORF">MBJ925_LOCUS18560</name>
    <name evidence="10" type="ORF">UXM345_LOCUS7660</name>
    <name evidence="9" type="ORF">XDN619_LOCUS32014</name>
</gene>
<dbReference type="InterPro" id="IPR011701">
    <property type="entry name" value="MFS"/>
</dbReference>
<organism evidence="6 11">
    <name type="scientific">Rotaria magnacalcarata</name>
    <dbReference type="NCBI Taxonomy" id="392030"/>
    <lineage>
        <taxon>Eukaryota</taxon>
        <taxon>Metazoa</taxon>
        <taxon>Spiralia</taxon>
        <taxon>Gnathifera</taxon>
        <taxon>Rotifera</taxon>
        <taxon>Eurotatoria</taxon>
        <taxon>Bdelloidea</taxon>
        <taxon>Philodinida</taxon>
        <taxon>Philodinidae</taxon>
        <taxon>Rotaria</taxon>
    </lineage>
</organism>
<feature type="transmembrane region" description="Helical" evidence="5">
    <location>
        <begin position="70"/>
        <end position="90"/>
    </location>
</feature>
<dbReference type="PANTHER" id="PTHR10924:SF27">
    <property type="entry name" value="SOLUTE CARRIER FAMILY 49 MEMBER 4"/>
    <property type="match status" value="1"/>
</dbReference>
<evidence type="ECO:0000313" key="9">
    <source>
        <dbReference type="EMBL" id="CAF2185857.1"/>
    </source>
</evidence>
<dbReference type="EMBL" id="CAJNRE010009317">
    <property type="protein sequence ID" value="CAF2080716.1"/>
    <property type="molecule type" value="Genomic_DNA"/>
</dbReference>
<keyword evidence="4 5" id="KW-0472">Membrane</keyword>
<dbReference type="PANTHER" id="PTHR10924">
    <property type="entry name" value="MAJOR FACILITATOR SUPERFAMILY PROTEIN-RELATED"/>
    <property type="match status" value="1"/>
</dbReference>
<sequence length="462" mass="51154">MARISSDVSLLIQSTSSLSSISFPVYRCRFYVLFVFAFLAFNQCLFWLTFSPISQSTQAYYHITESTINLLLNWGPIIFIPCLPLTYVLLNKPHGLRKCVIILAITDLLATILRIVPSMIVSPSNDNFTSVSLFFIHVGQILNAACGPLVMAPVSQLSCIWFGTNERTRATTFAIVASSFGSTIGFLISPWIVNTPERIPQLLYIHLSLALVPCVLIKIYFPAQPPRAPSPAAQSLIDGSIHESNIDSLKAYMKNLRQCFATPSFLLLCSVGGLLTGAFSAWTSLFANILALENFTERQSGWFGFGASLAAIIGGLCVSTLADTRYFRRSFKSLIITMIIGFFSALAWFDLLVRTVFYDEPILKPTVTTVIVSVTLAGFFQGSAAPLVYEALAEIMFPLPESLSASVLVQFTNIVVLILLLIPPSLYQWMNLLVLVAIGSCILMMGFVHIEYKRRNEDERKQ</sequence>
<dbReference type="SUPFAM" id="SSF103473">
    <property type="entry name" value="MFS general substrate transporter"/>
    <property type="match status" value="1"/>
</dbReference>
<dbReference type="EMBL" id="CAJNOW010000184">
    <property type="protein sequence ID" value="CAF1264654.1"/>
    <property type="molecule type" value="Genomic_DNA"/>
</dbReference>
<dbReference type="EMBL" id="CAJOBF010000641">
    <property type="protein sequence ID" value="CAF3848064.1"/>
    <property type="molecule type" value="Genomic_DNA"/>
</dbReference>
<dbReference type="EMBL" id="CAJNOV010010940">
    <property type="protein sequence ID" value="CAF1430402.1"/>
    <property type="molecule type" value="Genomic_DNA"/>
</dbReference>
<evidence type="ECO:0000313" key="10">
    <source>
        <dbReference type="EMBL" id="CAF3848064.1"/>
    </source>
</evidence>
<evidence type="ECO:0000313" key="11">
    <source>
        <dbReference type="Proteomes" id="UP000663834"/>
    </source>
</evidence>
<feature type="transmembrane region" description="Helical" evidence="5">
    <location>
        <begin position="30"/>
        <end position="50"/>
    </location>
</feature>
<feature type="transmembrane region" description="Helical" evidence="5">
    <location>
        <begin position="403"/>
        <end position="423"/>
    </location>
</feature>
<dbReference type="Proteomes" id="UP000663887">
    <property type="component" value="Unassembled WGS sequence"/>
</dbReference>
<dbReference type="GO" id="GO:0016020">
    <property type="term" value="C:membrane"/>
    <property type="evidence" value="ECO:0007669"/>
    <property type="project" value="UniProtKB-SubCell"/>
</dbReference>
<dbReference type="AlphaFoldDB" id="A0A815B416"/>
<dbReference type="Proteomes" id="UP000663855">
    <property type="component" value="Unassembled WGS sequence"/>
</dbReference>
<evidence type="ECO:0000313" key="6">
    <source>
        <dbReference type="EMBL" id="CAF1264654.1"/>
    </source>
</evidence>
<feature type="transmembrane region" description="Helical" evidence="5">
    <location>
        <begin position="429"/>
        <end position="452"/>
    </location>
</feature>
<comment type="caution">
    <text evidence="6">The sequence shown here is derived from an EMBL/GenBank/DDBJ whole genome shotgun (WGS) entry which is preliminary data.</text>
</comment>
<dbReference type="Pfam" id="PF07690">
    <property type="entry name" value="MFS_1"/>
    <property type="match status" value="1"/>
</dbReference>
<dbReference type="Proteomes" id="UP000663834">
    <property type="component" value="Unassembled WGS sequence"/>
</dbReference>
<feature type="transmembrane region" description="Helical" evidence="5">
    <location>
        <begin position="141"/>
        <end position="163"/>
    </location>
</feature>
<dbReference type="OrthoDB" id="422206at2759"/>
<feature type="transmembrane region" description="Helical" evidence="5">
    <location>
        <begin position="302"/>
        <end position="322"/>
    </location>
</feature>
<dbReference type="Gene3D" id="1.20.1250.20">
    <property type="entry name" value="MFS general substrate transporter like domains"/>
    <property type="match status" value="2"/>
</dbReference>
<accession>A0A815B416</accession>
<proteinExistence type="predicted"/>
<evidence type="ECO:0000256" key="5">
    <source>
        <dbReference type="SAM" id="Phobius"/>
    </source>
</evidence>
<evidence type="ECO:0000313" key="7">
    <source>
        <dbReference type="EMBL" id="CAF1430402.1"/>
    </source>
</evidence>
<name>A0A815B416_9BILA</name>
<dbReference type="GO" id="GO:0022857">
    <property type="term" value="F:transmembrane transporter activity"/>
    <property type="evidence" value="ECO:0007669"/>
    <property type="project" value="InterPro"/>
</dbReference>
<keyword evidence="2 5" id="KW-0812">Transmembrane</keyword>
<evidence type="ECO:0000256" key="2">
    <source>
        <dbReference type="ARBA" id="ARBA00022692"/>
    </source>
</evidence>
<dbReference type="InterPro" id="IPR049680">
    <property type="entry name" value="FLVCR1-2_SLC49-like"/>
</dbReference>
<feature type="transmembrane region" description="Helical" evidence="5">
    <location>
        <begin position="260"/>
        <end position="282"/>
    </location>
</feature>
<feature type="transmembrane region" description="Helical" evidence="5">
    <location>
        <begin position="170"/>
        <end position="193"/>
    </location>
</feature>
<comment type="subcellular location">
    <subcellularLocation>
        <location evidence="1">Membrane</location>
        <topology evidence="1">Multi-pass membrane protein</topology>
    </subcellularLocation>
</comment>
<keyword evidence="3 5" id="KW-1133">Transmembrane helix</keyword>
<evidence type="ECO:0000313" key="8">
    <source>
        <dbReference type="EMBL" id="CAF2080716.1"/>
    </source>
</evidence>